<organism evidence="6 7">
    <name type="scientific">Sedimenticola thiotaurini</name>
    <dbReference type="NCBI Taxonomy" id="1543721"/>
    <lineage>
        <taxon>Bacteria</taxon>
        <taxon>Pseudomonadati</taxon>
        <taxon>Pseudomonadota</taxon>
        <taxon>Gammaproteobacteria</taxon>
        <taxon>Chromatiales</taxon>
        <taxon>Sedimenticolaceae</taxon>
        <taxon>Sedimenticola</taxon>
    </lineage>
</organism>
<evidence type="ECO:0000256" key="1">
    <source>
        <dbReference type="ARBA" id="ARBA00009759"/>
    </source>
</evidence>
<dbReference type="EMBL" id="VMRY01000041">
    <property type="protein sequence ID" value="TVT54486.1"/>
    <property type="molecule type" value="Genomic_DNA"/>
</dbReference>
<dbReference type="GO" id="GO:0006020">
    <property type="term" value="P:inositol metabolic process"/>
    <property type="evidence" value="ECO:0007669"/>
    <property type="project" value="TreeGrafter"/>
</dbReference>
<protein>
    <submittedName>
        <fullName evidence="6">Inositol monophosphatase family protein</fullName>
    </submittedName>
</protein>
<comment type="caution">
    <text evidence="6">The sequence shown here is derived from an EMBL/GenBank/DDBJ whole genome shotgun (WGS) entry which is preliminary data.</text>
</comment>
<comment type="cofactor">
    <cofactor evidence="5">
        <name>Mg(2+)</name>
        <dbReference type="ChEBI" id="CHEBI:18420"/>
    </cofactor>
</comment>
<feature type="binding site" evidence="5">
    <location>
        <position position="97"/>
    </location>
    <ligand>
        <name>Mg(2+)</name>
        <dbReference type="ChEBI" id="CHEBI:18420"/>
        <label>1</label>
        <note>catalytic</note>
    </ligand>
</feature>
<dbReference type="PANTHER" id="PTHR20854:SF4">
    <property type="entry name" value="INOSITOL-1-MONOPHOSPHATASE-RELATED"/>
    <property type="match status" value="1"/>
</dbReference>
<dbReference type="PRINTS" id="PR00377">
    <property type="entry name" value="IMPHPHTASES"/>
</dbReference>
<reference evidence="6 7" key="1">
    <citation type="submission" date="2019-07" db="EMBL/GenBank/DDBJ databases">
        <title>The pathways for chlorine oxyanion respiration interact through the shared metabolite chlorate.</title>
        <authorList>
            <person name="Barnum T.P."/>
            <person name="Cheng Y."/>
            <person name="Hill K.A."/>
            <person name="Lucas L.N."/>
            <person name="Carlson H.K."/>
            <person name="Coates J.D."/>
        </authorList>
    </citation>
    <scope>NUCLEOTIDE SEQUENCE [LARGE SCALE GENOMIC DNA]</scope>
    <source>
        <strain evidence="6">BK-3</strain>
    </source>
</reference>
<keyword evidence="4 5" id="KW-0460">Magnesium</keyword>
<dbReference type="PROSITE" id="PS00629">
    <property type="entry name" value="IMP_1"/>
    <property type="match status" value="1"/>
</dbReference>
<dbReference type="Gene3D" id="3.30.540.10">
    <property type="entry name" value="Fructose-1,6-Bisphosphatase, subunit A, domain 1"/>
    <property type="match status" value="1"/>
</dbReference>
<feature type="binding site" evidence="5">
    <location>
        <position position="74"/>
    </location>
    <ligand>
        <name>Mg(2+)</name>
        <dbReference type="ChEBI" id="CHEBI:18420"/>
        <label>1</label>
        <note>catalytic</note>
    </ligand>
</feature>
<dbReference type="InterPro" id="IPR000760">
    <property type="entry name" value="Inositol_monophosphatase-like"/>
</dbReference>
<dbReference type="GO" id="GO:0046872">
    <property type="term" value="F:metal ion binding"/>
    <property type="evidence" value="ECO:0007669"/>
    <property type="project" value="UniProtKB-KW"/>
</dbReference>
<evidence type="ECO:0000256" key="3">
    <source>
        <dbReference type="ARBA" id="ARBA00022801"/>
    </source>
</evidence>
<dbReference type="Gene3D" id="3.40.190.80">
    <property type="match status" value="1"/>
</dbReference>
<dbReference type="PANTHER" id="PTHR20854">
    <property type="entry name" value="INOSITOL MONOPHOSPHATASE"/>
    <property type="match status" value="1"/>
</dbReference>
<evidence type="ECO:0000256" key="2">
    <source>
        <dbReference type="ARBA" id="ARBA00022723"/>
    </source>
</evidence>
<accession>A0A558D0E7</accession>
<keyword evidence="3" id="KW-0378">Hydrolase</keyword>
<evidence type="ECO:0000313" key="7">
    <source>
        <dbReference type="Proteomes" id="UP000317355"/>
    </source>
</evidence>
<dbReference type="Proteomes" id="UP000317355">
    <property type="component" value="Unassembled WGS sequence"/>
</dbReference>
<comment type="similarity">
    <text evidence="1">Belongs to the inositol monophosphatase superfamily.</text>
</comment>
<evidence type="ECO:0000256" key="4">
    <source>
        <dbReference type="ARBA" id="ARBA00022842"/>
    </source>
</evidence>
<dbReference type="GO" id="GO:0008934">
    <property type="term" value="F:inositol monophosphate 1-phosphatase activity"/>
    <property type="evidence" value="ECO:0007669"/>
    <property type="project" value="TreeGrafter"/>
</dbReference>
<dbReference type="GO" id="GO:0007165">
    <property type="term" value="P:signal transduction"/>
    <property type="evidence" value="ECO:0007669"/>
    <property type="project" value="TreeGrafter"/>
</dbReference>
<keyword evidence="2 5" id="KW-0479">Metal-binding</keyword>
<proteinExistence type="inferred from homology"/>
<name>A0A558D0E7_9GAMM</name>
<feature type="binding site" evidence="5">
    <location>
        <position position="94"/>
    </location>
    <ligand>
        <name>Mg(2+)</name>
        <dbReference type="ChEBI" id="CHEBI:18420"/>
        <label>1</label>
        <note>catalytic</note>
    </ligand>
</feature>
<feature type="binding site" evidence="5">
    <location>
        <position position="96"/>
    </location>
    <ligand>
        <name>Mg(2+)</name>
        <dbReference type="ChEBI" id="CHEBI:18420"/>
        <label>1</label>
        <note>catalytic</note>
    </ligand>
</feature>
<feature type="binding site" evidence="5">
    <location>
        <position position="218"/>
    </location>
    <ligand>
        <name>Mg(2+)</name>
        <dbReference type="ChEBI" id="CHEBI:18420"/>
        <label>1</label>
        <note>catalytic</note>
    </ligand>
</feature>
<evidence type="ECO:0000256" key="5">
    <source>
        <dbReference type="PIRSR" id="PIRSR600760-2"/>
    </source>
</evidence>
<dbReference type="Pfam" id="PF00459">
    <property type="entry name" value="Inositol_P"/>
    <property type="match status" value="1"/>
</dbReference>
<dbReference type="AlphaFoldDB" id="A0A558D0E7"/>
<dbReference type="SUPFAM" id="SSF56655">
    <property type="entry name" value="Carbohydrate phosphatase"/>
    <property type="match status" value="1"/>
</dbReference>
<dbReference type="InterPro" id="IPR020583">
    <property type="entry name" value="Inositol_monoP_metal-BS"/>
</dbReference>
<sequence length="274" mass="30313">MGRESINSSGWPDSRQLQHIVIEIAEAEVLSRYRHPDVSRKLDGTLVTDADLAVQASLTEQLAEAWPDIPLMGEEMTQEEQEALADSDCYWCVDPLDGTTNYSSGLPYFALSLALVVKGEAVLGIVYDPVRHECFRAERGRGAWLNDETLKLHEGPGTLKECIAIVDLKRLQPDLVNRLAKESPYRSQRCFGAIALEWCWLAAGRAHLNLHGGQKLWDYAAGRLIFAEAGGVYCSAPASPEARLGLQVEPALGAIDKHLFQLWQAWLKESAFPG</sequence>
<gene>
    <name evidence="6" type="ORF">FHK82_09815</name>
</gene>
<evidence type="ECO:0000313" key="6">
    <source>
        <dbReference type="EMBL" id="TVT54486.1"/>
    </source>
</evidence>
<dbReference type="CDD" id="cd01637">
    <property type="entry name" value="IMPase_like"/>
    <property type="match status" value="1"/>
</dbReference>